<dbReference type="InterPro" id="IPR054728">
    <property type="entry name" value="RsmB-like_ferredoxin"/>
</dbReference>
<dbReference type="RefSeq" id="WP_279526971.1">
    <property type="nucleotide sequence ID" value="NZ_CP122312.1"/>
</dbReference>
<dbReference type="PROSITE" id="PS51686">
    <property type="entry name" value="SAM_MT_RSMB_NOP"/>
    <property type="match status" value="1"/>
</dbReference>
<evidence type="ECO:0000256" key="5">
    <source>
        <dbReference type="ARBA" id="ARBA00022884"/>
    </source>
</evidence>
<dbReference type="GO" id="GO:0008168">
    <property type="term" value="F:methyltransferase activity"/>
    <property type="evidence" value="ECO:0007669"/>
    <property type="project" value="UniProtKB-KW"/>
</dbReference>
<comment type="caution">
    <text evidence="8">The sequence shown here is derived from an EMBL/GenBank/DDBJ whole genome shotgun (WGS) entry which is preliminary data.</text>
</comment>
<reference evidence="8 9" key="1">
    <citation type="journal article" date="2019" name="Int. J. Syst. Evol. Microbiol.">
        <title>The Global Catalogue of Microorganisms (GCM) 10K type strain sequencing project: providing services to taxonomists for standard genome sequencing and annotation.</title>
        <authorList>
            <consortium name="The Broad Institute Genomics Platform"/>
            <consortium name="The Broad Institute Genome Sequencing Center for Infectious Disease"/>
            <person name="Wu L."/>
            <person name="Ma J."/>
        </authorList>
    </citation>
    <scope>NUCLEOTIDE SEQUENCE [LARGE SCALE GENOMIC DNA]</scope>
    <source>
        <strain evidence="8 9">XZGYJ-43</strain>
    </source>
</reference>
<feature type="binding site" evidence="6">
    <location>
        <begin position="108"/>
        <end position="114"/>
    </location>
    <ligand>
        <name>S-adenosyl-L-methionine</name>
        <dbReference type="ChEBI" id="CHEBI:59789"/>
    </ligand>
</feature>
<feature type="binding site" evidence="6">
    <location>
        <position position="132"/>
    </location>
    <ligand>
        <name>S-adenosyl-L-methionine</name>
        <dbReference type="ChEBI" id="CHEBI:59789"/>
    </ligand>
</feature>
<keyword evidence="5 6" id="KW-0694">RNA-binding</keyword>
<dbReference type="InterPro" id="IPR018314">
    <property type="entry name" value="RsmB/NOL1/NOP2-like_CS"/>
</dbReference>
<dbReference type="PRINTS" id="PR02008">
    <property type="entry name" value="RCMTFAMILY"/>
</dbReference>
<dbReference type="Gene3D" id="3.30.70.1170">
    <property type="entry name" value="Sun protein, domain 3"/>
    <property type="match status" value="1"/>
</dbReference>
<dbReference type="Pfam" id="PF22458">
    <property type="entry name" value="RsmF-B_ferredox"/>
    <property type="match status" value="1"/>
</dbReference>
<accession>A0ABD5Z4L3</accession>
<dbReference type="PROSITE" id="PS01153">
    <property type="entry name" value="NOL1_NOP2_SUN"/>
    <property type="match status" value="1"/>
</dbReference>
<evidence type="ECO:0000256" key="4">
    <source>
        <dbReference type="ARBA" id="ARBA00022691"/>
    </source>
</evidence>
<proteinExistence type="inferred from homology"/>
<dbReference type="Gene3D" id="3.40.50.150">
    <property type="entry name" value="Vaccinia Virus protein VP39"/>
    <property type="match status" value="1"/>
</dbReference>
<protein>
    <submittedName>
        <fullName evidence="8">RsmB/NOP family class I SAM-dependent RNA methyltransferase</fullName>
        <ecNumber evidence="8">2.1.1.-</ecNumber>
    </submittedName>
</protein>
<feature type="binding site" evidence="6">
    <location>
        <position position="179"/>
    </location>
    <ligand>
        <name>S-adenosyl-L-methionine</name>
        <dbReference type="ChEBI" id="CHEBI:59789"/>
    </ligand>
</feature>
<evidence type="ECO:0000313" key="8">
    <source>
        <dbReference type="EMBL" id="MFC7200182.1"/>
    </source>
</evidence>
<dbReference type="InterPro" id="IPR023267">
    <property type="entry name" value="RCMT"/>
</dbReference>
<organism evidence="8 9">
    <name type="scientific">Halospeciosus flavus</name>
    <dbReference type="NCBI Taxonomy" id="3032283"/>
    <lineage>
        <taxon>Archaea</taxon>
        <taxon>Methanobacteriati</taxon>
        <taxon>Methanobacteriota</taxon>
        <taxon>Stenosarchaea group</taxon>
        <taxon>Halobacteria</taxon>
        <taxon>Halobacteriales</taxon>
        <taxon>Halobacteriaceae</taxon>
        <taxon>Halospeciosus</taxon>
    </lineage>
</organism>
<evidence type="ECO:0000313" key="9">
    <source>
        <dbReference type="Proteomes" id="UP001596447"/>
    </source>
</evidence>
<keyword evidence="3 6" id="KW-0808">Transferase</keyword>
<dbReference type="SUPFAM" id="SSF53335">
    <property type="entry name" value="S-adenosyl-L-methionine-dependent methyltransferases"/>
    <property type="match status" value="1"/>
</dbReference>
<dbReference type="InterPro" id="IPR049560">
    <property type="entry name" value="MeTrfase_RsmB-F_NOP2_cat"/>
</dbReference>
<evidence type="ECO:0000256" key="1">
    <source>
        <dbReference type="ARBA" id="ARBA00007494"/>
    </source>
</evidence>
<gene>
    <name evidence="8" type="ORF">ACFQJ9_12300</name>
</gene>
<dbReference type="PANTHER" id="PTHR22807">
    <property type="entry name" value="NOP2 YEAST -RELATED NOL1/NOP2/FMU SUN DOMAIN-CONTAINING"/>
    <property type="match status" value="1"/>
</dbReference>
<evidence type="ECO:0000259" key="7">
    <source>
        <dbReference type="PROSITE" id="PS51686"/>
    </source>
</evidence>
<dbReference type="InterPro" id="IPR011023">
    <property type="entry name" value="Nop2p"/>
</dbReference>
<dbReference type="EMBL" id="JBHTAR010000011">
    <property type="protein sequence ID" value="MFC7200182.1"/>
    <property type="molecule type" value="Genomic_DNA"/>
</dbReference>
<dbReference type="Pfam" id="PF01189">
    <property type="entry name" value="Methyltr_RsmB-F"/>
    <property type="match status" value="1"/>
</dbReference>
<evidence type="ECO:0000256" key="3">
    <source>
        <dbReference type="ARBA" id="ARBA00022679"/>
    </source>
</evidence>
<feature type="domain" description="SAM-dependent MTase RsmB/NOP-type" evidence="7">
    <location>
        <begin position="17"/>
        <end position="301"/>
    </location>
</feature>
<dbReference type="InterPro" id="IPR001678">
    <property type="entry name" value="MeTrfase_RsmB-F_NOP2_dom"/>
</dbReference>
<sequence length="302" mass="33520">MDVLERYEPIVDDFDAFLEACERPLPTTVRVNRLKTTVERTVEALESLGVGVERRSWNDRLLELDLETDKPGNTWPYFHGWFHVQEEVSAIPAFVLDPEPGQTVFDACAAPGSKTTQLADLMDDRGLLVANDANLGRLSALRGNADRLGVTCAAVTNQDARQFEFERFGRDAFDAALLDVPCSGEGTVRKNPDALQEAGRETSESMAGLQRHILRRAVNLTKPGGTVVYSTCTFAPEENEGVVDAVLDDCRLVDYDIGLDHDDGLTEWNDAEYDESMTKAKRFYPHQNDAGGFFTAKLEVRA</sequence>
<feature type="active site" description="Nucleophile" evidence="6">
    <location>
        <position position="232"/>
    </location>
</feature>
<dbReference type="AlphaFoldDB" id="A0ABD5Z4L3"/>
<dbReference type="Proteomes" id="UP001596447">
    <property type="component" value="Unassembled WGS sequence"/>
</dbReference>
<dbReference type="InterPro" id="IPR029063">
    <property type="entry name" value="SAM-dependent_MTases_sf"/>
</dbReference>
<evidence type="ECO:0000256" key="6">
    <source>
        <dbReference type="PROSITE-ProRule" id="PRU01023"/>
    </source>
</evidence>
<evidence type="ECO:0000256" key="2">
    <source>
        <dbReference type="ARBA" id="ARBA00022603"/>
    </source>
</evidence>
<feature type="binding site" evidence="6">
    <location>
        <position position="159"/>
    </location>
    <ligand>
        <name>S-adenosyl-L-methionine</name>
        <dbReference type="ChEBI" id="CHEBI:59789"/>
    </ligand>
</feature>
<keyword evidence="4 6" id="KW-0949">S-adenosyl-L-methionine</keyword>
<dbReference type="GO" id="GO:0032259">
    <property type="term" value="P:methylation"/>
    <property type="evidence" value="ECO:0007669"/>
    <property type="project" value="UniProtKB-KW"/>
</dbReference>
<dbReference type="GO" id="GO:0003723">
    <property type="term" value="F:RNA binding"/>
    <property type="evidence" value="ECO:0007669"/>
    <property type="project" value="UniProtKB-UniRule"/>
</dbReference>
<keyword evidence="9" id="KW-1185">Reference proteome</keyword>
<dbReference type="EC" id="2.1.1.-" evidence="8"/>
<name>A0ABD5Z4L3_9EURY</name>
<comment type="similarity">
    <text evidence="1 6">Belongs to the class I-like SAM-binding methyltransferase superfamily. RsmB/NOP family.</text>
</comment>
<dbReference type="CDD" id="cd02440">
    <property type="entry name" value="AdoMet_MTases"/>
    <property type="match status" value="1"/>
</dbReference>
<dbReference type="NCBIfam" id="TIGR00446">
    <property type="entry name" value="nop2p"/>
    <property type="match status" value="1"/>
</dbReference>
<keyword evidence="2 6" id="KW-0489">Methyltransferase</keyword>
<dbReference type="PANTHER" id="PTHR22807:SF74">
    <property type="entry name" value="TRNA (CYTOSINE(48)-C(5))-METHYLTRANSFERASE"/>
    <property type="match status" value="1"/>
</dbReference>